<protein>
    <recommendedName>
        <fullName evidence="1">Transposase InsH N-terminal domain-containing protein</fullName>
    </recommendedName>
</protein>
<dbReference type="PATRIC" id="fig|930944.6.peg.21"/>
<evidence type="ECO:0000259" key="1">
    <source>
        <dbReference type="Pfam" id="PF05598"/>
    </source>
</evidence>
<evidence type="ECO:0000313" key="3">
    <source>
        <dbReference type="Proteomes" id="UP000008084"/>
    </source>
</evidence>
<dbReference type="AlphaFoldDB" id="A0A0H3NSJ6"/>
<sequence length="271" mass="30165">MVTLEELVPQHHLVRKVDAAIDFEFIRDAVAHLYCPDNGRPAVDPVRLIKMMLPGGRVLYTDSTHLKASANPRKAKNIPQPVKASAYIDSLNAAIDEDRAAAGKKPLTPATTAKMKDTKVSTTDPESGFMHRDNKPKGFFWLDHRTEDGKYGIITDTYTTPRNVHDSQPYIARLERQLSRFKLNPIAVGLDTGYFTAPVCHMTEQIDIIAVMGYRWPNKGQNVLQKNTSFTMINRMFINAHKGSNLSTKPQAGKAIGTITLHLKSVGNART</sequence>
<gene>
    <name evidence="2" type="ordered locus">Y11_00231</name>
</gene>
<name>A0A0H3NSJ6_YERE1</name>
<dbReference type="Proteomes" id="UP000008084">
    <property type="component" value="Chromosome"/>
</dbReference>
<dbReference type="HOGENOM" id="CLU_1026552_0_0_6"/>
<accession>A0A0H3NSJ6</accession>
<dbReference type="EMBL" id="FR729477">
    <property type="protein sequence ID" value="CBY28158.1"/>
    <property type="molecule type" value="Genomic_DNA"/>
</dbReference>
<feature type="domain" description="Transposase InsH N-terminal" evidence="1">
    <location>
        <begin position="3"/>
        <end position="53"/>
    </location>
</feature>
<organism evidence="2 3">
    <name type="scientific">Yersinia enterocolitica subsp. palearctica serotype O:3 (strain DSM 13030 / CIP 106945 / Y11)</name>
    <dbReference type="NCBI Taxonomy" id="930944"/>
    <lineage>
        <taxon>Bacteria</taxon>
        <taxon>Pseudomonadati</taxon>
        <taxon>Pseudomonadota</taxon>
        <taxon>Gammaproteobacteria</taxon>
        <taxon>Enterobacterales</taxon>
        <taxon>Yersiniaceae</taxon>
        <taxon>Yersinia</taxon>
    </lineage>
</organism>
<evidence type="ECO:0000313" key="2">
    <source>
        <dbReference type="EMBL" id="CBY28158.1"/>
    </source>
</evidence>
<dbReference type="KEGG" id="yey:Y11_00231"/>
<dbReference type="Pfam" id="PF05598">
    <property type="entry name" value="DUF772"/>
    <property type="match status" value="1"/>
</dbReference>
<reference evidence="2 3" key="1">
    <citation type="journal article" date="2011" name="J. Bacteriol.">
        <title>Complete genome sequence of Yersinia enterocolitica subsp. palearctica serogroup O:3.</title>
        <authorList>
            <person name="Batzilla J."/>
            <person name="Hoper D."/>
            <person name="Antonenka U."/>
            <person name="Heesemann J."/>
            <person name="Rakin A."/>
        </authorList>
    </citation>
    <scope>NUCLEOTIDE SEQUENCE [LARGE SCALE GENOMIC DNA]</scope>
    <source>
        <strain evidence="3">DSM 13030 / CIP 106945 / Y11</strain>
    </source>
</reference>
<proteinExistence type="predicted"/>
<dbReference type="InterPro" id="IPR008490">
    <property type="entry name" value="Transposase_InsH_N"/>
</dbReference>